<evidence type="ECO:0000313" key="14">
    <source>
        <dbReference type="EMBL" id="CAD7273568.1"/>
    </source>
</evidence>
<evidence type="ECO:0000256" key="5">
    <source>
        <dbReference type="ARBA" id="ARBA00022801"/>
    </source>
</evidence>
<dbReference type="PANTHER" id="PTHR20935:SF0">
    <property type="entry name" value="SERINE_THREONINE-PROTEIN PHOSPHATASE PGAM5, MITOCHONDRIAL"/>
    <property type="match status" value="1"/>
</dbReference>
<dbReference type="Gene3D" id="3.40.50.1240">
    <property type="entry name" value="Phosphoglycerate mutase-like"/>
    <property type="match status" value="1"/>
</dbReference>
<evidence type="ECO:0000313" key="15">
    <source>
        <dbReference type="Proteomes" id="UP000678499"/>
    </source>
</evidence>
<dbReference type="Pfam" id="PF00300">
    <property type="entry name" value="His_Phos_1"/>
    <property type="match status" value="1"/>
</dbReference>
<dbReference type="PANTHER" id="PTHR20935">
    <property type="entry name" value="PHOSPHOGLYCERATE MUTASE-RELATED"/>
    <property type="match status" value="1"/>
</dbReference>
<evidence type="ECO:0000256" key="4">
    <source>
        <dbReference type="ARBA" id="ARBA00022787"/>
    </source>
</evidence>
<comment type="subcellular location">
    <subcellularLocation>
        <location evidence="1">Mitochondrion outer membrane</location>
    </subcellularLocation>
</comment>
<dbReference type="InterPro" id="IPR029033">
    <property type="entry name" value="His_PPase_superfam"/>
</dbReference>
<evidence type="ECO:0000256" key="9">
    <source>
        <dbReference type="ARBA" id="ARBA00040722"/>
    </source>
</evidence>
<evidence type="ECO:0000256" key="11">
    <source>
        <dbReference type="ARBA" id="ARBA00047761"/>
    </source>
</evidence>
<dbReference type="GO" id="GO:0005741">
    <property type="term" value="C:mitochondrial outer membrane"/>
    <property type="evidence" value="ECO:0007669"/>
    <property type="project" value="UniProtKB-SubCell"/>
</dbReference>
<dbReference type="SMART" id="SM00855">
    <property type="entry name" value="PGAM"/>
    <property type="match status" value="1"/>
</dbReference>
<organism evidence="14">
    <name type="scientific">Notodromas monacha</name>
    <dbReference type="NCBI Taxonomy" id="399045"/>
    <lineage>
        <taxon>Eukaryota</taxon>
        <taxon>Metazoa</taxon>
        <taxon>Ecdysozoa</taxon>
        <taxon>Arthropoda</taxon>
        <taxon>Crustacea</taxon>
        <taxon>Oligostraca</taxon>
        <taxon>Ostracoda</taxon>
        <taxon>Podocopa</taxon>
        <taxon>Podocopida</taxon>
        <taxon>Cypridocopina</taxon>
        <taxon>Cypridoidea</taxon>
        <taxon>Cyprididae</taxon>
        <taxon>Notodromas</taxon>
    </lineage>
</organism>
<protein>
    <recommendedName>
        <fullName evidence="8">Serine/threonine-protein phosphatase PGAM5, mitochondrial</fullName>
        <ecNumber evidence="3">3.1.3.16</ecNumber>
    </recommendedName>
    <alternativeName>
        <fullName evidence="10">Phosphoglycerate mutase family member 5 homolog</fullName>
    </alternativeName>
    <alternativeName>
        <fullName evidence="9">Serine/threonine-protein phosphatase Pgam5, mitochondrial</fullName>
    </alternativeName>
</protein>
<keyword evidence="15" id="KW-1185">Reference proteome</keyword>
<feature type="region of interest" description="Disordered" evidence="13">
    <location>
        <begin position="95"/>
        <end position="135"/>
    </location>
</feature>
<keyword evidence="4" id="KW-0472">Membrane</keyword>
<evidence type="ECO:0000256" key="2">
    <source>
        <dbReference type="ARBA" id="ARBA00006717"/>
    </source>
</evidence>
<dbReference type="EMBL" id="CAJPEX010000144">
    <property type="protein sequence ID" value="CAG0913720.1"/>
    <property type="molecule type" value="Genomic_DNA"/>
</dbReference>
<keyword evidence="5" id="KW-0378">Hydrolase</keyword>
<keyword evidence="4" id="KW-0496">Mitochondrion</keyword>
<comment type="catalytic activity">
    <reaction evidence="11">
        <text>O-phospho-L-seryl-[protein] + H2O = L-seryl-[protein] + phosphate</text>
        <dbReference type="Rhea" id="RHEA:20629"/>
        <dbReference type="Rhea" id="RHEA-COMP:9863"/>
        <dbReference type="Rhea" id="RHEA-COMP:11604"/>
        <dbReference type="ChEBI" id="CHEBI:15377"/>
        <dbReference type="ChEBI" id="CHEBI:29999"/>
        <dbReference type="ChEBI" id="CHEBI:43474"/>
        <dbReference type="ChEBI" id="CHEBI:83421"/>
        <dbReference type="EC" id="3.1.3.16"/>
    </reaction>
</comment>
<accession>A0A7R9BH03</accession>
<comment type="function">
    <text evidence="6">Displays phosphatase activity for serine/threonine residues, and dephosphorylates and activates Pk92B kinase. Has apparently no phosphoglycerate mutase activity.</text>
</comment>
<dbReference type="GO" id="GO:0004722">
    <property type="term" value="F:protein serine/threonine phosphatase activity"/>
    <property type="evidence" value="ECO:0007669"/>
    <property type="project" value="UniProtKB-EC"/>
</dbReference>
<dbReference type="GO" id="GO:0090141">
    <property type="term" value="P:positive regulation of mitochondrial fission"/>
    <property type="evidence" value="ECO:0007669"/>
    <property type="project" value="TreeGrafter"/>
</dbReference>
<dbReference type="InterPro" id="IPR013078">
    <property type="entry name" value="His_Pase_superF_clade-1"/>
</dbReference>
<feature type="compositionally biased region" description="Polar residues" evidence="13">
    <location>
        <begin position="111"/>
        <end position="120"/>
    </location>
</feature>
<dbReference type="InterPro" id="IPR051021">
    <property type="entry name" value="Mito_Ser/Thr_phosphatase"/>
</dbReference>
<comment type="catalytic activity">
    <reaction evidence="12">
        <text>O-phospho-L-threonyl-[protein] + H2O = L-threonyl-[protein] + phosphate</text>
        <dbReference type="Rhea" id="RHEA:47004"/>
        <dbReference type="Rhea" id="RHEA-COMP:11060"/>
        <dbReference type="Rhea" id="RHEA-COMP:11605"/>
        <dbReference type="ChEBI" id="CHEBI:15377"/>
        <dbReference type="ChEBI" id="CHEBI:30013"/>
        <dbReference type="ChEBI" id="CHEBI:43474"/>
        <dbReference type="ChEBI" id="CHEBI:61977"/>
        <dbReference type="EC" id="3.1.3.16"/>
    </reaction>
</comment>
<evidence type="ECO:0000256" key="6">
    <source>
        <dbReference type="ARBA" id="ARBA00037234"/>
    </source>
</evidence>
<evidence type="ECO:0000256" key="12">
    <source>
        <dbReference type="ARBA" id="ARBA00048336"/>
    </source>
</evidence>
<comment type="subunit">
    <text evidence="7">Interacts with Pk92B/ASK1.</text>
</comment>
<dbReference type="AlphaFoldDB" id="A0A7R9BH03"/>
<evidence type="ECO:0000256" key="8">
    <source>
        <dbReference type="ARBA" id="ARBA00039765"/>
    </source>
</evidence>
<gene>
    <name evidence="14" type="ORF">NMOB1V02_LOCUS1449</name>
</gene>
<dbReference type="OrthoDB" id="2118094at2759"/>
<name>A0A7R9BH03_9CRUS</name>
<comment type="similarity">
    <text evidence="2">Belongs to the phosphoglycerate mutase family. BPG-dependent PGAM subfamily.</text>
</comment>
<dbReference type="Proteomes" id="UP000678499">
    <property type="component" value="Unassembled WGS sequence"/>
</dbReference>
<dbReference type="EC" id="3.1.3.16" evidence="3"/>
<evidence type="ECO:0000256" key="10">
    <source>
        <dbReference type="ARBA" id="ARBA00042520"/>
    </source>
</evidence>
<dbReference type="CDD" id="cd07067">
    <property type="entry name" value="HP_PGM_like"/>
    <property type="match status" value="1"/>
</dbReference>
<dbReference type="EMBL" id="OA882181">
    <property type="protein sequence ID" value="CAD7273568.1"/>
    <property type="molecule type" value="Genomic_DNA"/>
</dbReference>
<reference evidence="14" key="1">
    <citation type="submission" date="2020-11" db="EMBL/GenBank/DDBJ databases">
        <authorList>
            <person name="Tran Van P."/>
        </authorList>
    </citation>
    <scope>NUCLEOTIDE SEQUENCE</scope>
</reference>
<evidence type="ECO:0000256" key="7">
    <source>
        <dbReference type="ARBA" id="ARBA00038605"/>
    </source>
</evidence>
<sequence length="358" mass="40283">MVEREVSEDALAVGERDLFYSSPLFGSGGFFRDPVSVARNSLWGDMNAAKSPRPEFMVCVTRTDSSGTCKEAHFDFLSGGESAWMSVFQGSPQWDRNWDRRDPASYVKPKNTVTDSNNNVDPGADSGSPRNDIEKMTPHASRHIFLIRHGHYNINGEADHERGLTELGREQASLTGVRLRALNLPYKLLVRSTMKRALETAELIMKEMQMGNELDVRESDLLREGAPIPPEPPVGHWRPEKHFFEDGARIEAAFRKYFHRAEPTQEGDSYEILVCHANVIRYFVCRQVVPWGIAVSAGGLASNESSPRKRDVDHYSTVWPSRAAVTRRCGPHPARQAFVFLSTHMEKVSELSFLSFAT</sequence>
<evidence type="ECO:0000256" key="13">
    <source>
        <dbReference type="SAM" id="MobiDB-lite"/>
    </source>
</evidence>
<evidence type="ECO:0000256" key="3">
    <source>
        <dbReference type="ARBA" id="ARBA00013081"/>
    </source>
</evidence>
<proteinExistence type="inferred from homology"/>
<keyword evidence="4" id="KW-1000">Mitochondrion outer membrane</keyword>
<evidence type="ECO:0000256" key="1">
    <source>
        <dbReference type="ARBA" id="ARBA00004294"/>
    </source>
</evidence>
<dbReference type="SUPFAM" id="SSF53254">
    <property type="entry name" value="Phosphoglycerate mutase-like"/>
    <property type="match status" value="1"/>
</dbReference>